<evidence type="ECO:0000313" key="1">
    <source>
        <dbReference type="EMBL" id="KKQ70615.1"/>
    </source>
</evidence>
<evidence type="ECO:0000313" key="2">
    <source>
        <dbReference type="Proteomes" id="UP000034022"/>
    </source>
</evidence>
<gene>
    <name evidence="1" type="ORF">US91_C0004G0100</name>
</gene>
<sequence length="93" mass="10633">MENKNFKDKLKQLVDKSDLNACDKGLWSLFMAISPSEEDEAIYEAVSESDDNLKMLTEHLQGKIYSMQNINEDGWQKLVNNPEKFSLFLGGLC</sequence>
<name>A0A0G0K5B7_9BACT</name>
<dbReference type="AlphaFoldDB" id="A0A0G0K5B7"/>
<reference evidence="1 2" key="1">
    <citation type="journal article" date="2015" name="Nature">
        <title>rRNA introns, odd ribosomes, and small enigmatic genomes across a large radiation of phyla.</title>
        <authorList>
            <person name="Brown C.T."/>
            <person name="Hug L.A."/>
            <person name="Thomas B.C."/>
            <person name="Sharon I."/>
            <person name="Castelle C.J."/>
            <person name="Singh A."/>
            <person name="Wilkins M.J."/>
            <person name="Williams K.H."/>
            <person name="Banfield J.F."/>
        </authorList>
    </citation>
    <scope>NUCLEOTIDE SEQUENCE [LARGE SCALE GENOMIC DNA]</scope>
</reference>
<proteinExistence type="predicted"/>
<dbReference type="Proteomes" id="UP000034022">
    <property type="component" value="Unassembled WGS sequence"/>
</dbReference>
<accession>A0A0G0K5B7</accession>
<protein>
    <submittedName>
        <fullName evidence="1">Uncharacterized protein</fullName>
    </submittedName>
</protein>
<organism evidence="1 2">
    <name type="scientific">Candidatus Falkowbacteria bacterium GW2011_GWE1_38_31</name>
    <dbReference type="NCBI Taxonomy" id="1618638"/>
    <lineage>
        <taxon>Bacteria</taxon>
        <taxon>Candidatus Falkowiibacteriota</taxon>
    </lineage>
</organism>
<comment type="caution">
    <text evidence="1">The sequence shown here is derived from an EMBL/GenBank/DDBJ whole genome shotgun (WGS) entry which is preliminary data.</text>
</comment>
<dbReference type="EMBL" id="LBUU01000004">
    <property type="protein sequence ID" value="KKQ70615.1"/>
    <property type="molecule type" value="Genomic_DNA"/>
</dbReference>